<name>A0A165KQ30_9APHY</name>
<dbReference type="Proteomes" id="UP000076727">
    <property type="component" value="Unassembled WGS sequence"/>
</dbReference>
<sequence length="119" mass="13132">MTASAGLRLNSLARLSSPSPPPPALLPPRTPPSLLAVVHVLRVLVSVAGVEPVYGDERRTRIHLTRDTDTLPTPTPPHERTRTTSPREFILAAHRYGAHKSILELSQWQRIVERAAQVL</sequence>
<dbReference type="EMBL" id="KV429186">
    <property type="protein sequence ID" value="KZT63435.1"/>
    <property type="molecule type" value="Genomic_DNA"/>
</dbReference>
<proteinExistence type="predicted"/>
<feature type="region of interest" description="Disordered" evidence="1">
    <location>
        <begin position="1"/>
        <end position="29"/>
    </location>
</feature>
<feature type="region of interest" description="Disordered" evidence="1">
    <location>
        <begin position="62"/>
        <end position="87"/>
    </location>
</feature>
<evidence type="ECO:0000256" key="1">
    <source>
        <dbReference type="SAM" id="MobiDB-lite"/>
    </source>
</evidence>
<keyword evidence="3" id="KW-1185">Reference proteome</keyword>
<evidence type="ECO:0000313" key="2">
    <source>
        <dbReference type="EMBL" id="KZT63435.1"/>
    </source>
</evidence>
<evidence type="ECO:0000313" key="3">
    <source>
        <dbReference type="Proteomes" id="UP000076727"/>
    </source>
</evidence>
<feature type="compositionally biased region" description="Pro residues" evidence="1">
    <location>
        <begin position="18"/>
        <end position="29"/>
    </location>
</feature>
<gene>
    <name evidence="2" type="ORF">DAEQUDRAFT_133023</name>
</gene>
<reference evidence="2 3" key="1">
    <citation type="journal article" date="2016" name="Mol. Biol. Evol.">
        <title>Comparative Genomics of Early-Diverging Mushroom-Forming Fungi Provides Insights into the Origins of Lignocellulose Decay Capabilities.</title>
        <authorList>
            <person name="Nagy L.G."/>
            <person name="Riley R."/>
            <person name="Tritt A."/>
            <person name="Adam C."/>
            <person name="Daum C."/>
            <person name="Floudas D."/>
            <person name="Sun H."/>
            <person name="Yadav J.S."/>
            <person name="Pangilinan J."/>
            <person name="Larsson K.H."/>
            <person name="Matsuura K."/>
            <person name="Barry K."/>
            <person name="Labutti K."/>
            <person name="Kuo R."/>
            <person name="Ohm R.A."/>
            <person name="Bhattacharya S.S."/>
            <person name="Shirouzu T."/>
            <person name="Yoshinaga Y."/>
            <person name="Martin F.M."/>
            <person name="Grigoriev I.V."/>
            <person name="Hibbett D.S."/>
        </authorList>
    </citation>
    <scope>NUCLEOTIDE SEQUENCE [LARGE SCALE GENOMIC DNA]</scope>
    <source>
        <strain evidence="2 3">L-15889</strain>
    </source>
</reference>
<protein>
    <submittedName>
        <fullName evidence="2">Uncharacterized protein</fullName>
    </submittedName>
</protein>
<feature type="compositionally biased region" description="Low complexity" evidence="1">
    <location>
        <begin position="1"/>
        <end position="17"/>
    </location>
</feature>
<accession>A0A165KQ30</accession>
<dbReference type="AlphaFoldDB" id="A0A165KQ30"/>
<organism evidence="2 3">
    <name type="scientific">Daedalea quercina L-15889</name>
    <dbReference type="NCBI Taxonomy" id="1314783"/>
    <lineage>
        <taxon>Eukaryota</taxon>
        <taxon>Fungi</taxon>
        <taxon>Dikarya</taxon>
        <taxon>Basidiomycota</taxon>
        <taxon>Agaricomycotina</taxon>
        <taxon>Agaricomycetes</taxon>
        <taxon>Polyporales</taxon>
        <taxon>Fomitopsis</taxon>
    </lineage>
</organism>